<sequence length="316" mass="34597">MPATASSSAPAPSATSSSDDSSSQYNYTPTEYVCIIYVVLFSITALTHLFQTLKYRLWWLIPTILLASSGEVIGWAGRLWSSKNVDARDPFMMQIVCTIIAPTPFVASIFITFGHLVHRLGSQYSWLSARYYSRVFLTFDLISLIIQAAGGGIAASSNTVSTENLGGNIMLAGIVLQMVALGLFMILGLQFFISYFNNRPVREKYSANRSTLTLTNGRAWNGKLKALSGALAFASGVLMIRAVYRTIELADGWNGPVISTQVYFNVFDGAMVTLAMYTLNVFHPGRLLFSQPDVSQVFVNATEKDKNPSNTVESLA</sequence>
<keyword evidence="2" id="KW-1185">Reference proteome</keyword>
<reference evidence="1" key="1">
    <citation type="submission" date="2022-07" db="EMBL/GenBank/DDBJ databases">
        <title>Genome Sequence of Phlebia brevispora.</title>
        <authorList>
            <person name="Buettner E."/>
        </authorList>
    </citation>
    <scope>NUCLEOTIDE SEQUENCE</scope>
    <source>
        <strain evidence="1">MPL23</strain>
    </source>
</reference>
<dbReference type="Proteomes" id="UP001148662">
    <property type="component" value="Unassembled WGS sequence"/>
</dbReference>
<proteinExistence type="predicted"/>
<protein>
    <submittedName>
        <fullName evidence="1">Uncharacterized protein</fullName>
    </submittedName>
</protein>
<name>A0ACC1SPS0_9APHY</name>
<accession>A0ACC1SPS0</accession>
<gene>
    <name evidence="1" type="ORF">NM688_g5815</name>
</gene>
<evidence type="ECO:0000313" key="1">
    <source>
        <dbReference type="EMBL" id="KAJ3543830.1"/>
    </source>
</evidence>
<comment type="caution">
    <text evidence="1">The sequence shown here is derived from an EMBL/GenBank/DDBJ whole genome shotgun (WGS) entry which is preliminary data.</text>
</comment>
<dbReference type="EMBL" id="JANHOG010001111">
    <property type="protein sequence ID" value="KAJ3543830.1"/>
    <property type="molecule type" value="Genomic_DNA"/>
</dbReference>
<organism evidence="1 2">
    <name type="scientific">Phlebia brevispora</name>
    <dbReference type="NCBI Taxonomy" id="194682"/>
    <lineage>
        <taxon>Eukaryota</taxon>
        <taxon>Fungi</taxon>
        <taxon>Dikarya</taxon>
        <taxon>Basidiomycota</taxon>
        <taxon>Agaricomycotina</taxon>
        <taxon>Agaricomycetes</taxon>
        <taxon>Polyporales</taxon>
        <taxon>Meruliaceae</taxon>
        <taxon>Phlebia</taxon>
    </lineage>
</organism>
<evidence type="ECO:0000313" key="2">
    <source>
        <dbReference type="Proteomes" id="UP001148662"/>
    </source>
</evidence>